<dbReference type="Ensembl" id="ENSPMGT00000013740.1">
    <property type="protein sequence ID" value="ENSPMGP00000012875.1"/>
    <property type="gene ID" value="ENSPMGG00000010611.1"/>
</dbReference>
<evidence type="ECO:0000256" key="4">
    <source>
        <dbReference type="ARBA" id="ARBA00022989"/>
    </source>
</evidence>
<proteinExistence type="predicted"/>
<dbReference type="Proteomes" id="UP000261520">
    <property type="component" value="Unplaced"/>
</dbReference>
<feature type="chain" id="PRO_5017286868" description="Fibronectin type-III domain-containing protein" evidence="8">
    <location>
        <begin position="27"/>
        <end position="629"/>
    </location>
</feature>
<feature type="signal peptide" evidence="8">
    <location>
        <begin position="1"/>
        <end position="26"/>
    </location>
</feature>
<accession>A0A3B4A825</accession>
<dbReference type="PANTHER" id="PTHR23037">
    <property type="entry name" value="CYTOKINE RECEPTOR"/>
    <property type="match status" value="1"/>
</dbReference>
<evidence type="ECO:0000256" key="3">
    <source>
        <dbReference type="ARBA" id="ARBA00022729"/>
    </source>
</evidence>
<feature type="domain" description="Fibronectin type-III" evidence="9">
    <location>
        <begin position="326"/>
        <end position="419"/>
    </location>
</feature>
<dbReference type="InterPro" id="IPR015152">
    <property type="entry name" value="Growth/epo_recpt_lig-bind"/>
</dbReference>
<evidence type="ECO:0000256" key="7">
    <source>
        <dbReference type="ARBA" id="ARBA00023180"/>
    </source>
</evidence>
<dbReference type="PANTHER" id="PTHR23037:SF34">
    <property type="entry name" value="THROMBOPOIETIN RECEPTOR ISOFORM X1"/>
    <property type="match status" value="1"/>
</dbReference>
<keyword evidence="4" id="KW-1133">Transmembrane helix</keyword>
<evidence type="ECO:0000256" key="6">
    <source>
        <dbReference type="ARBA" id="ARBA00023170"/>
    </source>
</evidence>
<sequence>YGLMMYWTCRCIPLWTLVVFTSGTKAGLNLSEEDVLLLKDEPNPKCLTRMLDPNDFTCFFKTKDNASYNFYYTIEKKATETRCELHLQTSADSDFLHVCSFPESDVFLFDDILLEVLDQTNSSLYTRTVTVEDNILPEPPDSVSITQTENIRELKISWNNKINYDFSILHIINLTSERSLQGQNKFRETLTGLLPGEQVKVQVCVRCSPSRNTGHWSRWTAHVQAVVPQSAEDVSLQCHTEDLRSITCRWDGSRYHTGTQYRLYYKTDSPGWTKWTECFPEDNRTDLCVFYGDEHNKLRVKVSDPLAPLNRTFYSEDFKLNHIIKPPAPSRLKQNETDKLCVSWDPPLPALLSHLQYDVSYKPAADQHWMTLSLTGPETAVCLKVSWSCPFNVKIRAKAFGPLYSGQWSDWSCVLTADVPGQYISNKCQILFSDISTFFYTTNVSELCFCRKLKQYFWPPVPNLDKILQDFLSDLNQHKWEAPPTAKQLYSESTASVIEVLSKDYDSGVEDTLDRCTSLLSSSDTSYSSMGQENDSMDAELYPDYVALNKNTVIMCSKDNSYIYEDLLLGEKKEDGSVKMEPNSTQPSEDSLGTSDFLNHSYLLLATDSLDCKENEQRHGNIYTNMPWK</sequence>
<keyword evidence="2" id="KW-0812">Transmembrane</keyword>
<reference evidence="10" key="1">
    <citation type="submission" date="2025-08" db="UniProtKB">
        <authorList>
            <consortium name="Ensembl"/>
        </authorList>
    </citation>
    <scope>IDENTIFICATION</scope>
</reference>
<evidence type="ECO:0000256" key="5">
    <source>
        <dbReference type="ARBA" id="ARBA00023136"/>
    </source>
</evidence>
<keyword evidence="3 8" id="KW-0732">Signal</keyword>
<dbReference type="GO" id="GO:0004896">
    <property type="term" value="F:cytokine receptor activity"/>
    <property type="evidence" value="ECO:0007669"/>
    <property type="project" value="TreeGrafter"/>
</dbReference>
<dbReference type="InterPro" id="IPR036116">
    <property type="entry name" value="FN3_sf"/>
</dbReference>
<evidence type="ECO:0000256" key="1">
    <source>
        <dbReference type="ARBA" id="ARBA00004479"/>
    </source>
</evidence>
<dbReference type="SUPFAM" id="SSF49265">
    <property type="entry name" value="Fibronectin type III"/>
    <property type="match status" value="4"/>
</dbReference>
<evidence type="ECO:0000313" key="10">
    <source>
        <dbReference type="Ensembl" id="ENSPMGP00000012875.1"/>
    </source>
</evidence>
<evidence type="ECO:0000256" key="2">
    <source>
        <dbReference type="ARBA" id="ARBA00022692"/>
    </source>
</evidence>
<dbReference type="Gene3D" id="2.60.40.10">
    <property type="entry name" value="Immunoglobulins"/>
    <property type="match status" value="4"/>
</dbReference>
<dbReference type="STRING" id="409849.ENSPMGP00000012875"/>
<dbReference type="Pfam" id="PF09067">
    <property type="entry name" value="EpoR_lig-bind"/>
    <property type="match status" value="1"/>
</dbReference>
<evidence type="ECO:0000313" key="11">
    <source>
        <dbReference type="Proteomes" id="UP000261520"/>
    </source>
</evidence>
<keyword evidence="7" id="KW-0325">Glycoprotein</keyword>
<dbReference type="PROSITE" id="PS50853">
    <property type="entry name" value="FN3"/>
    <property type="match status" value="1"/>
</dbReference>
<organism evidence="10 11">
    <name type="scientific">Periophthalmus magnuspinnatus</name>
    <dbReference type="NCBI Taxonomy" id="409849"/>
    <lineage>
        <taxon>Eukaryota</taxon>
        <taxon>Metazoa</taxon>
        <taxon>Chordata</taxon>
        <taxon>Craniata</taxon>
        <taxon>Vertebrata</taxon>
        <taxon>Euteleostomi</taxon>
        <taxon>Actinopterygii</taxon>
        <taxon>Neopterygii</taxon>
        <taxon>Teleostei</taxon>
        <taxon>Neoteleostei</taxon>
        <taxon>Acanthomorphata</taxon>
        <taxon>Gobiaria</taxon>
        <taxon>Gobiiformes</taxon>
        <taxon>Gobioidei</taxon>
        <taxon>Gobiidae</taxon>
        <taxon>Oxudercinae</taxon>
        <taxon>Periophthalmus</taxon>
    </lineage>
</organism>
<dbReference type="InterPro" id="IPR003961">
    <property type="entry name" value="FN3_dom"/>
</dbReference>
<dbReference type="InterPro" id="IPR013783">
    <property type="entry name" value="Ig-like_fold"/>
</dbReference>
<keyword evidence="6" id="KW-0675">Receptor</keyword>
<dbReference type="AlphaFoldDB" id="A0A3B4A825"/>
<reference evidence="10" key="2">
    <citation type="submission" date="2025-09" db="UniProtKB">
        <authorList>
            <consortium name="Ensembl"/>
        </authorList>
    </citation>
    <scope>IDENTIFICATION</scope>
</reference>
<protein>
    <recommendedName>
        <fullName evidence="9">Fibronectin type-III domain-containing protein</fullName>
    </recommendedName>
</protein>
<keyword evidence="5" id="KW-0472">Membrane</keyword>
<evidence type="ECO:0000259" key="9">
    <source>
        <dbReference type="PROSITE" id="PS50853"/>
    </source>
</evidence>
<comment type="subcellular location">
    <subcellularLocation>
        <location evidence="1">Membrane</location>
        <topology evidence="1">Single-pass type I membrane protein</topology>
    </subcellularLocation>
</comment>
<keyword evidence="11" id="KW-1185">Reference proteome</keyword>
<evidence type="ECO:0000256" key="8">
    <source>
        <dbReference type="SAM" id="SignalP"/>
    </source>
</evidence>
<dbReference type="GO" id="GO:0009897">
    <property type="term" value="C:external side of plasma membrane"/>
    <property type="evidence" value="ECO:0007669"/>
    <property type="project" value="TreeGrafter"/>
</dbReference>
<name>A0A3B4A825_9GOBI</name>